<evidence type="ECO:0000313" key="3">
    <source>
        <dbReference type="Proteomes" id="UP001597034"/>
    </source>
</evidence>
<dbReference type="Proteomes" id="UP001597034">
    <property type="component" value="Unassembled WGS sequence"/>
</dbReference>
<protein>
    <submittedName>
        <fullName evidence="2">DUF502 domain-containing protein</fullName>
    </submittedName>
</protein>
<dbReference type="PANTHER" id="PTHR31876:SF26">
    <property type="entry name" value="PROTEIN LIKE COV 2"/>
    <property type="match status" value="1"/>
</dbReference>
<dbReference type="RefSeq" id="WP_256401592.1">
    <property type="nucleotide sequence ID" value="NZ_JANHJR010000004.1"/>
</dbReference>
<organism evidence="2 3">
    <name type="scientific">Haloarchaeobius litoreus</name>
    <dbReference type="NCBI Taxonomy" id="755306"/>
    <lineage>
        <taxon>Archaea</taxon>
        <taxon>Methanobacteriati</taxon>
        <taxon>Methanobacteriota</taxon>
        <taxon>Stenosarchaea group</taxon>
        <taxon>Halobacteria</taxon>
        <taxon>Halobacteriales</taxon>
        <taxon>Halorubellaceae</taxon>
        <taxon>Haloarchaeobius</taxon>
    </lineage>
</organism>
<feature type="transmembrane region" description="Helical" evidence="1">
    <location>
        <begin position="58"/>
        <end position="79"/>
    </location>
</feature>
<evidence type="ECO:0000256" key="1">
    <source>
        <dbReference type="SAM" id="Phobius"/>
    </source>
</evidence>
<keyword evidence="1" id="KW-1133">Transmembrane helix</keyword>
<dbReference type="Pfam" id="PF04367">
    <property type="entry name" value="DUF502"/>
    <property type="match status" value="1"/>
</dbReference>
<name>A0ABD6DRE3_9EURY</name>
<feature type="transmembrane region" description="Helical" evidence="1">
    <location>
        <begin position="12"/>
        <end position="38"/>
    </location>
</feature>
<dbReference type="InterPro" id="IPR007462">
    <property type="entry name" value="COV1-like"/>
</dbReference>
<keyword evidence="1" id="KW-0812">Transmembrane</keyword>
<keyword evidence="1" id="KW-0472">Membrane</keyword>
<comment type="caution">
    <text evidence="2">The sequence shown here is derived from an EMBL/GenBank/DDBJ whole genome shotgun (WGS) entry which is preliminary data.</text>
</comment>
<reference evidence="2 3" key="1">
    <citation type="journal article" date="2019" name="Int. J. Syst. Evol. Microbiol.">
        <title>The Global Catalogue of Microorganisms (GCM) 10K type strain sequencing project: providing services to taxonomists for standard genome sequencing and annotation.</title>
        <authorList>
            <consortium name="The Broad Institute Genomics Platform"/>
            <consortium name="The Broad Institute Genome Sequencing Center for Infectious Disease"/>
            <person name="Wu L."/>
            <person name="Ma J."/>
        </authorList>
    </citation>
    <scope>NUCLEOTIDE SEQUENCE [LARGE SCALE GENOMIC DNA]</scope>
    <source>
        <strain evidence="2 3">CGMCC 1.10390</strain>
    </source>
</reference>
<proteinExistence type="predicted"/>
<sequence>MLYPLHRLKRWLISGFVITIPLMITLIILIVVFDFIIGMLGPVIAGVGFLWPNEPSTIFVQLTTLLLLVVLFVLIGFVADQTPGDRLVLFVDDAIETIPGVGGVYLTLRQVSKQMSADDTQQFEDVKLIEFPLQGAYALGFLTGDTPEIIENSAGAGEMMTIMVPLGPNPTSNGFIMHIPVDNVYDIDYSVDEAIQSVATLGVAEPE</sequence>
<keyword evidence="3" id="KW-1185">Reference proteome</keyword>
<dbReference type="EMBL" id="JBHUDO010000004">
    <property type="protein sequence ID" value="MFD1647930.1"/>
    <property type="molecule type" value="Genomic_DNA"/>
</dbReference>
<accession>A0ABD6DRE3</accession>
<dbReference type="PANTHER" id="PTHR31876">
    <property type="entry name" value="COV-LIKE PROTEIN 1"/>
    <property type="match status" value="1"/>
</dbReference>
<dbReference type="AlphaFoldDB" id="A0ABD6DRE3"/>
<evidence type="ECO:0000313" key="2">
    <source>
        <dbReference type="EMBL" id="MFD1647930.1"/>
    </source>
</evidence>
<gene>
    <name evidence="2" type="ORF">ACFSBL_19765</name>
</gene>